<reference evidence="10 11" key="1">
    <citation type="submission" date="2016-06" db="EMBL/GenBank/DDBJ databases">
        <title>Insight into the functional genes involving in sulfur oxidation in Pearl River water.</title>
        <authorList>
            <person name="Luo J."/>
            <person name="Tan X."/>
            <person name="Lin W."/>
        </authorList>
    </citation>
    <scope>NUCLEOTIDE SEQUENCE [LARGE SCALE GENOMIC DNA]</scope>
    <source>
        <strain evidence="10 11">LS2</strain>
    </source>
</reference>
<feature type="transmembrane region" description="Helical" evidence="9">
    <location>
        <begin position="310"/>
        <end position="331"/>
    </location>
</feature>
<feature type="transmembrane region" description="Helical" evidence="9">
    <location>
        <begin position="174"/>
        <end position="195"/>
    </location>
</feature>
<sequence>MDPVITRYLFWILALSIAFGAAAQFSRFCLLGGLGSYRQSRDGRRLAVYLAAIGVAILATTLVQSVTGIDLDNTRPAYRSPDFAWGRYLIGGFVFGIGMVLARGCPVRSLVKVTQGNLQALLAVIVMALAAYAMTRTNLYATAFLPWVGALSTNLTSFGIAHQDLASLLDGGREMYWILALAISALLLFASWRWLPLRANWLGWLGALTIGIVVGLAFWVTGGSLGQAAADAAEMMNNPQQGLGLQSFTFSAPMGDVVYFLQRPATFAAITFGVVAVAGLLLGSLISTLIRREFRLSFPRSWQEWTRTIIGALMVGIGSVLAMGCTVGHGLSGISTLALGSFISLAAIMAGAWIALRVEHEFFGRASHGCTLPE</sequence>
<comment type="similarity">
    <text evidence="8">Belongs to the TsuA/YedE (TC 9.B.102) family.</text>
</comment>
<keyword evidence="2" id="KW-0813">Transport</keyword>
<dbReference type="RefSeq" id="WP_066099836.1">
    <property type="nucleotide sequence ID" value="NZ_CP016027.1"/>
</dbReference>
<feature type="transmembrane region" description="Helical" evidence="9">
    <location>
        <begin position="12"/>
        <end position="34"/>
    </location>
</feature>
<evidence type="ECO:0000256" key="9">
    <source>
        <dbReference type="SAM" id="Phobius"/>
    </source>
</evidence>
<evidence type="ECO:0000256" key="6">
    <source>
        <dbReference type="ARBA" id="ARBA00022989"/>
    </source>
</evidence>
<dbReference type="EMBL" id="CP016027">
    <property type="protein sequence ID" value="ANJ67284.1"/>
    <property type="molecule type" value="Genomic_DNA"/>
</dbReference>
<dbReference type="Proteomes" id="UP000078596">
    <property type="component" value="Chromosome"/>
</dbReference>
<feature type="transmembrane region" description="Helical" evidence="9">
    <location>
        <begin position="116"/>
        <end position="134"/>
    </location>
</feature>
<feature type="transmembrane region" description="Helical" evidence="9">
    <location>
        <begin position="46"/>
        <end position="65"/>
    </location>
</feature>
<name>A0A191ZHC3_9GAMM</name>
<feature type="transmembrane region" description="Helical" evidence="9">
    <location>
        <begin position="201"/>
        <end position="222"/>
    </location>
</feature>
<dbReference type="STRING" id="1860122.A9404_07705"/>
<feature type="transmembrane region" description="Helical" evidence="9">
    <location>
        <begin position="85"/>
        <end position="104"/>
    </location>
</feature>
<evidence type="ECO:0000256" key="2">
    <source>
        <dbReference type="ARBA" id="ARBA00022448"/>
    </source>
</evidence>
<dbReference type="PANTHER" id="PTHR30574">
    <property type="entry name" value="INNER MEMBRANE PROTEIN YEDE"/>
    <property type="match status" value="1"/>
</dbReference>
<evidence type="ECO:0000313" key="10">
    <source>
        <dbReference type="EMBL" id="ANJ67284.1"/>
    </source>
</evidence>
<keyword evidence="6 9" id="KW-1133">Transmembrane helix</keyword>
<feature type="transmembrane region" description="Helical" evidence="9">
    <location>
        <begin position="337"/>
        <end position="356"/>
    </location>
</feature>
<dbReference type="PANTHER" id="PTHR30574:SF1">
    <property type="entry name" value="SULPHUR TRANSPORT DOMAIN-CONTAINING PROTEIN"/>
    <property type="match status" value="1"/>
</dbReference>
<dbReference type="Pfam" id="PF04143">
    <property type="entry name" value="Sulf_transp"/>
    <property type="match status" value="1"/>
</dbReference>
<gene>
    <name evidence="10" type="ORF">A9404_07705</name>
</gene>
<feature type="transmembrane region" description="Helical" evidence="9">
    <location>
        <begin position="267"/>
        <end position="290"/>
    </location>
</feature>
<keyword evidence="5 9" id="KW-0812">Transmembrane</keyword>
<evidence type="ECO:0000256" key="4">
    <source>
        <dbReference type="ARBA" id="ARBA00022519"/>
    </source>
</evidence>
<organism evidence="10 11">
    <name type="scientific">Halothiobacillus diazotrophicus</name>
    <dbReference type="NCBI Taxonomy" id="1860122"/>
    <lineage>
        <taxon>Bacteria</taxon>
        <taxon>Pseudomonadati</taxon>
        <taxon>Pseudomonadota</taxon>
        <taxon>Gammaproteobacteria</taxon>
        <taxon>Chromatiales</taxon>
        <taxon>Halothiobacillaceae</taxon>
        <taxon>Halothiobacillus</taxon>
    </lineage>
</organism>
<keyword evidence="7 9" id="KW-0472">Membrane</keyword>
<protein>
    <submittedName>
        <fullName evidence="10">Uncharacterized protein</fullName>
    </submittedName>
</protein>
<comment type="subcellular location">
    <subcellularLocation>
        <location evidence="1">Cell inner membrane</location>
        <topology evidence="1">Multi-pass membrane protein</topology>
    </subcellularLocation>
</comment>
<evidence type="ECO:0000256" key="1">
    <source>
        <dbReference type="ARBA" id="ARBA00004429"/>
    </source>
</evidence>
<dbReference type="GO" id="GO:0005886">
    <property type="term" value="C:plasma membrane"/>
    <property type="evidence" value="ECO:0007669"/>
    <property type="project" value="UniProtKB-SubCell"/>
</dbReference>
<keyword evidence="4" id="KW-0997">Cell inner membrane</keyword>
<dbReference type="OrthoDB" id="9794165at2"/>
<evidence type="ECO:0000256" key="8">
    <source>
        <dbReference type="ARBA" id="ARBA00035655"/>
    </source>
</evidence>
<dbReference type="KEGG" id="haz:A9404_07705"/>
<dbReference type="InterPro" id="IPR007272">
    <property type="entry name" value="Sulf_transp_TsuA/YedE"/>
</dbReference>
<dbReference type="AlphaFoldDB" id="A0A191ZHC3"/>
<keyword evidence="11" id="KW-1185">Reference proteome</keyword>
<accession>A0A191ZHC3</accession>
<evidence type="ECO:0000313" key="11">
    <source>
        <dbReference type="Proteomes" id="UP000078596"/>
    </source>
</evidence>
<keyword evidence="3" id="KW-1003">Cell membrane</keyword>
<evidence type="ECO:0000256" key="3">
    <source>
        <dbReference type="ARBA" id="ARBA00022475"/>
    </source>
</evidence>
<evidence type="ECO:0000256" key="5">
    <source>
        <dbReference type="ARBA" id="ARBA00022692"/>
    </source>
</evidence>
<proteinExistence type="inferred from homology"/>
<evidence type="ECO:0000256" key="7">
    <source>
        <dbReference type="ARBA" id="ARBA00023136"/>
    </source>
</evidence>